<evidence type="ECO:0008006" key="4">
    <source>
        <dbReference type="Google" id="ProtNLM"/>
    </source>
</evidence>
<keyword evidence="1" id="KW-0812">Transmembrane</keyword>
<feature type="transmembrane region" description="Helical" evidence="1">
    <location>
        <begin position="103"/>
        <end position="120"/>
    </location>
</feature>
<accession>A0ABV5A9W7</accession>
<proteinExistence type="predicted"/>
<gene>
    <name evidence="2" type="ORF">KKP3000_001504</name>
</gene>
<dbReference type="Proteomes" id="UP001579974">
    <property type="component" value="Unassembled WGS sequence"/>
</dbReference>
<organism evidence="2 3">
    <name type="scientific">Alicyclobacillus fastidiosus</name>
    <dbReference type="NCBI Taxonomy" id="392011"/>
    <lineage>
        <taxon>Bacteria</taxon>
        <taxon>Bacillati</taxon>
        <taxon>Bacillota</taxon>
        <taxon>Bacilli</taxon>
        <taxon>Bacillales</taxon>
        <taxon>Alicyclobacillaceae</taxon>
        <taxon>Alicyclobacillus</taxon>
    </lineage>
</organism>
<keyword evidence="3" id="KW-1185">Reference proteome</keyword>
<name>A0ABV5A9W7_9BACL</name>
<comment type="caution">
    <text evidence="2">The sequence shown here is derived from an EMBL/GenBank/DDBJ whole genome shotgun (WGS) entry which is preliminary data.</text>
</comment>
<dbReference type="EMBL" id="JBDXSU010000001">
    <property type="protein sequence ID" value="MFB5189064.1"/>
    <property type="molecule type" value="Genomic_DNA"/>
</dbReference>
<protein>
    <recommendedName>
        <fullName evidence="4">LRAT domain-containing protein</fullName>
    </recommendedName>
</protein>
<evidence type="ECO:0000313" key="2">
    <source>
        <dbReference type="EMBL" id="MFB5189064.1"/>
    </source>
</evidence>
<evidence type="ECO:0000256" key="1">
    <source>
        <dbReference type="SAM" id="Phobius"/>
    </source>
</evidence>
<dbReference type="RefSeq" id="WP_275475883.1">
    <property type="nucleotide sequence ID" value="NZ_CP162940.1"/>
</dbReference>
<dbReference type="SUPFAM" id="SSF54001">
    <property type="entry name" value="Cysteine proteinases"/>
    <property type="match status" value="1"/>
</dbReference>
<evidence type="ECO:0000313" key="3">
    <source>
        <dbReference type="Proteomes" id="UP001579974"/>
    </source>
</evidence>
<keyword evidence="1" id="KW-0472">Membrane</keyword>
<dbReference type="InterPro" id="IPR038765">
    <property type="entry name" value="Papain-like_cys_pep_sf"/>
</dbReference>
<keyword evidence="1" id="KW-1133">Transmembrane helix</keyword>
<sequence length="171" mass="19447">MLQRGDLIFVRSSIDRPIEDLIAFGEFLLEREQKQKVAHLYCHVAVYVGGNTVYEAQGGRKSGPANLGDYAGEYDIGHLKINDNQRRAFLGALPKENGLPYDWMGIFWLVVYILTLKRCGRRYRERRRRYCSKYVEWALGLAGVGVDGLTPSTLALDEHVQIEVCAKVRVV</sequence>
<dbReference type="Gene3D" id="3.90.1720.10">
    <property type="entry name" value="endopeptidase domain like (from Nostoc punctiforme)"/>
    <property type="match status" value="1"/>
</dbReference>
<reference evidence="2 3" key="1">
    <citation type="journal article" date="2024" name="Int. J. Mol. Sci.">
        <title>Exploration of Alicyclobacillus spp. Genome in Search of Antibiotic Resistance.</title>
        <authorList>
            <person name="Bucka-Kolendo J."/>
            <person name="Kiousi D.E."/>
            <person name="Dekowska A."/>
            <person name="Mikolajczuk-Szczyrba A."/>
            <person name="Karadedos D.M."/>
            <person name="Michael P."/>
            <person name="Galanis A."/>
            <person name="Sokolowska B."/>
        </authorList>
    </citation>
    <scope>NUCLEOTIDE SEQUENCE [LARGE SCALE GENOMIC DNA]</scope>
    <source>
        <strain evidence="2 3">KKP 3000</strain>
    </source>
</reference>